<name>A0A0L8V9F4_9BACT</name>
<keyword evidence="4" id="KW-1185">Reference proteome</keyword>
<dbReference type="InterPro" id="IPR013078">
    <property type="entry name" value="His_Pase_superF_clade-1"/>
</dbReference>
<dbReference type="STRING" id="1409788.NC99_19720"/>
<dbReference type="SUPFAM" id="SSF53254">
    <property type="entry name" value="Phosphoglycerate mutase-like"/>
    <property type="match status" value="1"/>
</dbReference>
<dbReference type="GO" id="GO:0045820">
    <property type="term" value="P:negative regulation of glycolytic process"/>
    <property type="evidence" value="ECO:0007669"/>
    <property type="project" value="TreeGrafter"/>
</dbReference>
<dbReference type="PROSITE" id="PS00175">
    <property type="entry name" value="PG_MUTASE"/>
    <property type="match status" value="1"/>
</dbReference>
<dbReference type="PANTHER" id="PTHR46517:SF1">
    <property type="entry name" value="FRUCTOSE-2,6-BISPHOSPHATASE TIGAR"/>
    <property type="match status" value="1"/>
</dbReference>
<evidence type="ECO:0000313" key="4">
    <source>
        <dbReference type="Proteomes" id="UP000036958"/>
    </source>
</evidence>
<accession>A0A0L8V9F4</accession>
<dbReference type="Pfam" id="PF00300">
    <property type="entry name" value="His_Phos_1"/>
    <property type="match status" value="1"/>
</dbReference>
<dbReference type="CDD" id="cd07067">
    <property type="entry name" value="HP_PGM_like"/>
    <property type="match status" value="1"/>
</dbReference>
<dbReference type="InterPro" id="IPR029033">
    <property type="entry name" value="His_PPase_superfam"/>
</dbReference>
<feature type="binding site" evidence="2">
    <location>
        <position position="60"/>
    </location>
    <ligand>
        <name>substrate</name>
    </ligand>
</feature>
<dbReference type="PANTHER" id="PTHR46517">
    <property type="entry name" value="FRUCTOSE-2,6-BISPHOSPHATASE TIGAR"/>
    <property type="match status" value="1"/>
</dbReference>
<dbReference type="Gene3D" id="3.40.50.1240">
    <property type="entry name" value="Phosphoglycerate mutase-like"/>
    <property type="match status" value="1"/>
</dbReference>
<dbReference type="GO" id="GO:0004331">
    <property type="term" value="F:fructose-2,6-bisphosphate 2-phosphatase activity"/>
    <property type="evidence" value="ECO:0007669"/>
    <property type="project" value="TreeGrafter"/>
</dbReference>
<dbReference type="InterPro" id="IPR001345">
    <property type="entry name" value="PG/BPGM_mutase_AS"/>
</dbReference>
<dbReference type="OrthoDB" id="9782128at2"/>
<dbReference type="SMART" id="SM00855">
    <property type="entry name" value="PGAM"/>
    <property type="match status" value="1"/>
</dbReference>
<dbReference type="GO" id="GO:0043456">
    <property type="term" value="P:regulation of pentose-phosphate shunt"/>
    <property type="evidence" value="ECO:0007669"/>
    <property type="project" value="TreeGrafter"/>
</dbReference>
<evidence type="ECO:0008006" key="5">
    <source>
        <dbReference type="Google" id="ProtNLM"/>
    </source>
</evidence>
<dbReference type="InterPro" id="IPR051695">
    <property type="entry name" value="Phosphoglycerate_Mutase"/>
</dbReference>
<protein>
    <recommendedName>
        <fullName evidence="5">Phosphoglycerate mutase</fullName>
    </recommendedName>
</protein>
<proteinExistence type="predicted"/>
<evidence type="ECO:0000256" key="2">
    <source>
        <dbReference type="PIRSR" id="PIRSR613078-2"/>
    </source>
</evidence>
<dbReference type="EMBL" id="LGIA01000148">
    <property type="protein sequence ID" value="KOH45110.1"/>
    <property type="molecule type" value="Genomic_DNA"/>
</dbReference>
<evidence type="ECO:0000256" key="1">
    <source>
        <dbReference type="ARBA" id="ARBA00022801"/>
    </source>
</evidence>
<sequence length="204" mass="22931">MTMIKLMIIRHGETIENAGNICQGQQHGCLSELGIQQARNLASSLKNEEIDVMYSSDLQRAMDTAAEILKFHPMLALKTDPLLRERSLPLWEGKPFPKNWKWEYLPEGSETNEDMMNRASQFIQKLLATTDGKSVAVVTHGGLIRAFRTVIANKPAADYFSWDVSKNTSVSRIELHPNGKHKLVEVNNTDHLDLETPGTAQLFS</sequence>
<reference evidence="4" key="1">
    <citation type="submission" date="2015-07" db="EMBL/GenBank/DDBJ databases">
        <title>Genome sequencing of Sunxiuqinia dokdonensis strain SK.</title>
        <authorList>
            <person name="Ahn S."/>
            <person name="Kim B.-C."/>
        </authorList>
    </citation>
    <scope>NUCLEOTIDE SEQUENCE [LARGE SCALE GENOMIC DNA]</scope>
    <source>
        <strain evidence="4">SK</strain>
    </source>
</reference>
<dbReference type="AlphaFoldDB" id="A0A0L8V9F4"/>
<evidence type="ECO:0000313" key="3">
    <source>
        <dbReference type="EMBL" id="KOH45110.1"/>
    </source>
</evidence>
<organism evidence="3 4">
    <name type="scientific">Sunxiuqinia dokdonensis</name>
    <dbReference type="NCBI Taxonomy" id="1409788"/>
    <lineage>
        <taxon>Bacteria</taxon>
        <taxon>Pseudomonadati</taxon>
        <taxon>Bacteroidota</taxon>
        <taxon>Bacteroidia</taxon>
        <taxon>Marinilabiliales</taxon>
        <taxon>Prolixibacteraceae</taxon>
        <taxon>Sunxiuqinia</taxon>
    </lineage>
</organism>
<keyword evidence="1" id="KW-0378">Hydrolase</keyword>
<gene>
    <name evidence="3" type="ORF">NC99_19720</name>
</gene>
<feature type="binding site" evidence="2">
    <location>
        <begin position="10"/>
        <end position="17"/>
    </location>
    <ligand>
        <name>substrate</name>
    </ligand>
</feature>
<comment type="caution">
    <text evidence="3">The sequence shown here is derived from an EMBL/GenBank/DDBJ whole genome shotgun (WGS) entry which is preliminary data.</text>
</comment>
<dbReference type="GO" id="GO:0005829">
    <property type="term" value="C:cytosol"/>
    <property type="evidence" value="ECO:0007669"/>
    <property type="project" value="TreeGrafter"/>
</dbReference>
<dbReference type="Proteomes" id="UP000036958">
    <property type="component" value="Unassembled WGS sequence"/>
</dbReference>